<comment type="caution">
    <text evidence="8">The sequence shown here is derived from an EMBL/GenBank/DDBJ whole genome shotgun (WGS) entry which is preliminary data.</text>
</comment>
<dbReference type="OrthoDB" id="618454at2"/>
<sequence>MKTKLIYTIIGSLLFLGSCKKSFLDRPSQNNPTLDTYYNSDAEVRGATGYLYNTVWYDYQDKAFHAIGEVLSGNMYTGDPVYNTFLNFTVSGTDEQVSRSWYSFYKVAGNATVLINTFEEKMSKGGDPSYLTQGIAEAKFIRAVAYFYLARVFKDVPIVTDPVAMATTGNFNTPRYLQADVIKFALDDMAFAEANLKDNDTPGRVTKLSATGMMAKMYLYLKDYENARKKAETVINAKKYSLYPDYGKMFTDQSANNNSESLFALQWVASGGYGVGNPIQAYVGPEPLLKETTGAGWSAIIPSIDLLDSYEVGDKRKGWSIMEQGFHRDDWKNSAFPNGFTYDTTWTSSNDNARKIKTGTRSNALKYVVGPGGGGQDVNGTSTSICTYILRYADVLLIYAEAVLADQAQSTDAKALAAVNDVRHRAGLGTSRDLTVLTPANILHERRVEFAFEGDYWFDIQRQGFTKAKQLVEAQERGTYSALGKPLVDHLSVTLSSESKLYLPIPTTEVVNNPELAKPAVPYKP</sequence>
<dbReference type="AlphaFoldDB" id="A0A363P040"/>
<dbReference type="Proteomes" id="UP000250831">
    <property type="component" value="Unassembled WGS sequence"/>
</dbReference>
<dbReference type="Pfam" id="PF14322">
    <property type="entry name" value="SusD-like_3"/>
    <property type="match status" value="1"/>
</dbReference>
<evidence type="ECO:0000313" key="8">
    <source>
        <dbReference type="EMBL" id="PUV26271.1"/>
    </source>
</evidence>
<dbReference type="Gene3D" id="1.25.40.390">
    <property type="match status" value="1"/>
</dbReference>
<organism evidence="8 9">
    <name type="scientific">Sphingobacterium athyrii</name>
    <dbReference type="NCBI Taxonomy" id="2152717"/>
    <lineage>
        <taxon>Bacteria</taxon>
        <taxon>Pseudomonadati</taxon>
        <taxon>Bacteroidota</taxon>
        <taxon>Sphingobacteriia</taxon>
        <taxon>Sphingobacteriales</taxon>
        <taxon>Sphingobacteriaceae</taxon>
        <taxon>Sphingobacterium</taxon>
    </lineage>
</organism>
<name>A0A363P040_9SPHI</name>
<protein>
    <submittedName>
        <fullName evidence="8">RagB/SusD family nutrient uptake outer membrane protein</fullName>
    </submittedName>
</protein>
<dbReference type="PROSITE" id="PS51257">
    <property type="entry name" value="PROKAR_LIPOPROTEIN"/>
    <property type="match status" value="1"/>
</dbReference>
<evidence type="ECO:0000256" key="5">
    <source>
        <dbReference type="ARBA" id="ARBA00023237"/>
    </source>
</evidence>
<evidence type="ECO:0000313" key="9">
    <source>
        <dbReference type="Proteomes" id="UP000250831"/>
    </source>
</evidence>
<keyword evidence="5" id="KW-0998">Cell outer membrane</keyword>
<reference evidence="8 9" key="1">
    <citation type="submission" date="2018-04" db="EMBL/GenBank/DDBJ databases">
        <title>Sphingobacterium sp. M46 Genome.</title>
        <authorList>
            <person name="Cheng J."/>
            <person name="Li Y."/>
        </authorList>
    </citation>
    <scope>NUCLEOTIDE SEQUENCE [LARGE SCALE GENOMIC DNA]</scope>
    <source>
        <strain evidence="8 9">M46</strain>
    </source>
</reference>
<evidence type="ECO:0000256" key="4">
    <source>
        <dbReference type="ARBA" id="ARBA00023136"/>
    </source>
</evidence>
<dbReference type="RefSeq" id="WP_108632559.1">
    <property type="nucleotide sequence ID" value="NZ_QCXX01000001.1"/>
</dbReference>
<evidence type="ECO:0000256" key="2">
    <source>
        <dbReference type="ARBA" id="ARBA00006275"/>
    </source>
</evidence>
<gene>
    <name evidence="8" type="ORF">DCO56_04785</name>
</gene>
<proteinExistence type="inferred from homology"/>
<feature type="domain" description="SusD-like N-terminal" evidence="7">
    <location>
        <begin position="23"/>
        <end position="219"/>
    </location>
</feature>
<dbReference type="GO" id="GO:0009279">
    <property type="term" value="C:cell outer membrane"/>
    <property type="evidence" value="ECO:0007669"/>
    <property type="project" value="UniProtKB-SubCell"/>
</dbReference>
<evidence type="ECO:0000259" key="6">
    <source>
        <dbReference type="Pfam" id="PF07980"/>
    </source>
</evidence>
<evidence type="ECO:0000256" key="3">
    <source>
        <dbReference type="ARBA" id="ARBA00022729"/>
    </source>
</evidence>
<evidence type="ECO:0000256" key="1">
    <source>
        <dbReference type="ARBA" id="ARBA00004442"/>
    </source>
</evidence>
<comment type="similarity">
    <text evidence="2">Belongs to the SusD family.</text>
</comment>
<keyword evidence="4" id="KW-0472">Membrane</keyword>
<dbReference type="InterPro" id="IPR011990">
    <property type="entry name" value="TPR-like_helical_dom_sf"/>
</dbReference>
<dbReference type="EMBL" id="QCXX01000001">
    <property type="protein sequence ID" value="PUV26271.1"/>
    <property type="molecule type" value="Genomic_DNA"/>
</dbReference>
<dbReference type="InterPro" id="IPR012944">
    <property type="entry name" value="SusD_RagB_dom"/>
</dbReference>
<dbReference type="SUPFAM" id="SSF48452">
    <property type="entry name" value="TPR-like"/>
    <property type="match status" value="1"/>
</dbReference>
<keyword evidence="3" id="KW-0732">Signal</keyword>
<keyword evidence="9" id="KW-1185">Reference proteome</keyword>
<evidence type="ECO:0000259" key="7">
    <source>
        <dbReference type="Pfam" id="PF14322"/>
    </source>
</evidence>
<comment type="subcellular location">
    <subcellularLocation>
        <location evidence="1">Cell outer membrane</location>
    </subcellularLocation>
</comment>
<dbReference type="InterPro" id="IPR033985">
    <property type="entry name" value="SusD-like_N"/>
</dbReference>
<accession>A0A363P040</accession>
<dbReference type="Pfam" id="PF07980">
    <property type="entry name" value="SusD_RagB"/>
    <property type="match status" value="1"/>
</dbReference>
<feature type="domain" description="RagB/SusD" evidence="6">
    <location>
        <begin position="260"/>
        <end position="517"/>
    </location>
</feature>